<dbReference type="InterPro" id="IPR004843">
    <property type="entry name" value="Calcineurin-like_PHP"/>
</dbReference>
<evidence type="ECO:0000256" key="9">
    <source>
        <dbReference type="ARBA" id="ARBA00023211"/>
    </source>
</evidence>
<evidence type="ECO:0000256" key="12">
    <source>
        <dbReference type="ARBA" id="ARBA00047761"/>
    </source>
</evidence>
<evidence type="ECO:0000256" key="11">
    <source>
        <dbReference type="ARBA" id="ARBA00037818"/>
    </source>
</evidence>
<feature type="compositionally biased region" description="Low complexity" evidence="16">
    <location>
        <begin position="19"/>
        <end position="40"/>
    </location>
</feature>
<evidence type="ECO:0000256" key="8">
    <source>
        <dbReference type="ARBA" id="ARBA00022912"/>
    </source>
</evidence>
<dbReference type="InterPro" id="IPR006186">
    <property type="entry name" value="Ser/Thr-sp_prot-phosphatase"/>
</dbReference>
<keyword evidence="10" id="KW-0966">Cell projection</keyword>
<evidence type="ECO:0000256" key="15">
    <source>
        <dbReference type="RuleBase" id="RU004273"/>
    </source>
</evidence>
<comment type="function">
    <text evidence="14">Probable phosphatase which plays a redundant role with gsp-4 in spermatogenesis by regulating sister chromatid segregation during meiosis. In addition, involved in sperm motility by controlling the dynamic disassembly of major sperm proteins (MSP) in the spermatozoan pseudopodium.</text>
</comment>
<keyword evidence="8" id="KW-0904">Protein phosphatase</keyword>
<keyword evidence="7" id="KW-0744">Spermatogenesis</keyword>
<evidence type="ECO:0000256" key="5">
    <source>
        <dbReference type="ARBA" id="ARBA00022723"/>
    </source>
</evidence>
<feature type="compositionally biased region" description="Polar residues" evidence="16">
    <location>
        <begin position="7"/>
        <end position="18"/>
    </location>
</feature>
<dbReference type="GO" id="GO:0018991">
    <property type="term" value="P:egg-laying behavior"/>
    <property type="evidence" value="ECO:0007669"/>
    <property type="project" value="UniProtKB-ARBA"/>
</dbReference>
<keyword evidence="19" id="KW-1185">Reference proteome</keyword>
<feature type="domain" description="Serine/threonine specific protein phosphatases" evidence="17">
    <location>
        <begin position="177"/>
        <end position="182"/>
    </location>
</feature>
<evidence type="ECO:0000256" key="10">
    <source>
        <dbReference type="ARBA" id="ARBA00023273"/>
    </source>
</evidence>
<protein>
    <recommendedName>
        <fullName evidence="15">Serine/threonine-protein phosphatase</fullName>
        <ecNumber evidence="15">3.1.3.16</ecNumber>
    </recommendedName>
</protein>
<dbReference type="GO" id="GO:0000785">
    <property type="term" value="C:chromatin"/>
    <property type="evidence" value="ECO:0007669"/>
    <property type="project" value="UniProtKB-ARBA"/>
</dbReference>
<comment type="subcellular location">
    <subcellularLocation>
        <location evidence="11">Cell projection</location>
        <location evidence="11">Pseudopodium</location>
    </subcellularLocation>
    <subcellularLocation>
        <location evidence="2">Chromosome</location>
    </subcellularLocation>
</comment>
<evidence type="ECO:0000256" key="14">
    <source>
        <dbReference type="ARBA" id="ARBA00054219"/>
    </source>
</evidence>
<keyword evidence="9" id="KW-0464">Manganese</keyword>
<evidence type="ECO:0000259" key="17">
    <source>
        <dbReference type="PROSITE" id="PS00125"/>
    </source>
</evidence>
<dbReference type="EC" id="3.1.3.16" evidence="15"/>
<dbReference type="GO" id="GO:0005737">
    <property type="term" value="C:cytoplasm"/>
    <property type="evidence" value="ECO:0007669"/>
    <property type="project" value="TreeGrafter"/>
</dbReference>
<evidence type="ECO:0000256" key="4">
    <source>
        <dbReference type="ARBA" id="ARBA00022454"/>
    </source>
</evidence>
<dbReference type="Pfam" id="PF00149">
    <property type="entry name" value="Metallophos"/>
    <property type="match status" value="1"/>
</dbReference>
<proteinExistence type="inferred from homology"/>
<dbReference type="SMART" id="SM00156">
    <property type="entry name" value="PP2Ac"/>
    <property type="match status" value="1"/>
</dbReference>
<reference evidence="18" key="1">
    <citation type="submission" date="2020-10" db="EMBL/GenBank/DDBJ databases">
        <authorList>
            <person name="Kikuchi T."/>
        </authorList>
    </citation>
    <scope>NUCLEOTIDE SEQUENCE</scope>
    <source>
        <strain evidence="18">NKZ352</strain>
    </source>
</reference>
<feature type="region of interest" description="Disordered" evidence="16">
    <location>
        <begin position="1"/>
        <end position="60"/>
    </location>
</feature>
<organism evidence="18 19">
    <name type="scientific">Caenorhabditis auriculariae</name>
    <dbReference type="NCBI Taxonomy" id="2777116"/>
    <lineage>
        <taxon>Eukaryota</taxon>
        <taxon>Metazoa</taxon>
        <taxon>Ecdysozoa</taxon>
        <taxon>Nematoda</taxon>
        <taxon>Chromadorea</taxon>
        <taxon>Rhabditida</taxon>
        <taxon>Rhabditina</taxon>
        <taxon>Rhabditomorpha</taxon>
        <taxon>Rhabditoidea</taxon>
        <taxon>Rhabditidae</taxon>
        <taxon>Peloderinae</taxon>
        <taxon>Caenorhabditis</taxon>
    </lineage>
</organism>
<dbReference type="AlphaFoldDB" id="A0A8S1H1L4"/>
<evidence type="ECO:0000313" key="18">
    <source>
        <dbReference type="EMBL" id="CAD6190176.1"/>
    </source>
</evidence>
<dbReference type="GO" id="GO:0007060">
    <property type="term" value="P:male meiosis chromosome segregation"/>
    <property type="evidence" value="ECO:0007669"/>
    <property type="project" value="UniProtKB-ARBA"/>
</dbReference>
<comment type="caution">
    <text evidence="18">The sequence shown here is derived from an EMBL/GenBank/DDBJ whole genome shotgun (WGS) entry which is preliminary data.</text>
</comment>
<keyword evidence="5" id="KW-0479">Metal-binding</keyword>
<keyword evidence="6 15" id="KW-0378">Hydrolase</keyword>
<evidence type="ECO:0000256" key="3">
    <source>
        <dbReference type="ARBA" id="ARBA00008294"/>
    </source>
</evidence>
<name>A0A8S1H1L4_9PELO</name>
<evidence type="ECO:0000256" key="7">
    <source>
        <dbReference type="ARBA" id="ARBA00022871"/>
    </source>
</evidence>
<dbReference type="Proteomes" id="UP000835052">
    <property type="component" value="Unassembled WGS sequence"/>
</dbReference>
<evidence type="ECO:0000256" key="6">
    <source>
        <dbReference type="ARBA" id="ARBA00022801"/>
    </source>
</evidence>
<evidence type="ECO:0000256" key="2">
    <source>
        <dbReference type="ARBA" id="ARBA00004286"/>
    </source>
</evidence>
<dbReference type="InterPro" id="IPR050341">
    <property type="entry name" value="PP1_catalytic_subunit"/>
</dbReference>
<accession>A0A8S1H1L4</accession>
<dbReference type="PRINTS" id="PR00114">
    <property type="entry name" value="STPHPHTASE"/>
</dbReference>
<dbReference type="OrthoDB" id="1930084at2759"/>
<dbReference type="PANTHER" id="PTHR11668">
    <property type="entry name" value="SERINE/THREONINE PROTEIN PHOSPHATASE"/>
    <property type="match status" value="1"/>
</dbReference>
<dbReference type="GO" id="GO:0007283">
    <property type="term" value="P:spermatogenesis"/>
    <property type="evidence" value="ECO:0007669"/>
    <property type="project" value="UniProtKB-KW"/>
</dbReference>
<dbReference type="Gene3D" id="3.60.21.10">
    <property type="match status" value="1"/>
</dbReference>
<evidence type="ECO:0000256" key="16">
    <source>
        <dbReference type="SAM" id="MobiDB-lite"/>
    </source>
</evidence>
<dbReference type="GO" id="GO:0097723">
    <property type="term" value="P:amoeboid sperm motility"/>
    <property type="evidence" value="ECO:0007669"/>
    <property type="project" value="UniProtKB-ARBA"/>
</dbReference>
<gene>
    <name evidence="18" type="ORF">CAUJ_LOCUS6095</name>
</gene>
<dbReference type="GO" id="GO:0005634">
    <property type="term" value="C:nucleus"/>
    <property type="evidence" value="ECO:0007669"/>
    <property type="project" value="TreeGrafter"/>
</dbReference>
<dbReference type="GO" id="GO:0031272">
    <property type="term" value="P:regulation of pseudopodium assembly"/>
    <property type="evidence" value="ECO:0007669"/>
    <property type="project" value="UniProtKB-ARBA"/>
</dbReference>
<comment type="catalytic activity">
    <reaction evidence="12">
        <text>O-phospho-L-seryl-[protein] + H2O = L-seryl-[protein] + phosphate</text>
        <dbReference type="Rhea" id="RHEA:20629"/>
        <dbReference type="Rhea" id="RHEA-COMP:9863"/>
        <dbReference type="Rhea" id="RHEA-COMP:11604"/>
        <dbReference type="ChEBI" id="CHEBI:15377"/>
        <dbReference type="ChEBI" id="CHEBI:29999"/>
        <dbReference type="ChEBI" id="CHEBI:43474"/>
        <dbReference type="ChEBI" id="CHEBI:83421"/>
        <dbReference type="EC" id="3.1.3.16"/>
    </reaction>
</comment>
<dbReference type="FunFam" id="3.60.21.10:FF:000026">
    <property type="entry name" value="Serine/threonine-protein phosphatase"/>
    <property type="match status" value="1"/>
</dbReference>
<keyword evidence="4" id="KW-0158">Chromosome</keyword>
<dbReference type="GO" id="GO:0046872">
    <property type="term" value="F:metal ion binding"/>
    <property type="evidence" value="ECO:0007669"/>
    <property type="project" value="UniProtKB-KW"/>
</dbReference>
<comment type="similarity">
    <text evidence="3 15">Belongs to the PPP phosphatase family.</text>
</comment>
<comment type="cofactor">
    <cofactor evidence="1">
        <name>Mn(2+)</name>
        <dbReference type="ChEBI" id="CHEBI:29035"/>
    </cofactor>
</comment>
<evidence type="ECO:0000256" key="1">
    <source>
        <dbReference type="ARBA" id="ARBA00001936"/>
    </source>
</evidence>
<dbReference type="InterPro" id="IPR029052">
    <property type="entry name" value="Metallo-depent_PP-like"/>
</dbReference>
<dbReference type="SUPFAM" id="SSF56300">
    <property type="entry name" value="Metallo-dependent phosphatases"/>
    <property type="match status" value="1"/>
</dbReference>
<evidence type="ECO:0000256" key="13">
    <source>
        <dbReference type="ARBA" id="ARBA00048336"/>
    </source>
</evidence>
<evidence type="ECO:0000313" key="19">
    <source>
        <dbReference type="Proteomes" id="UP000835052"/>
    </source>
</evidence>
<dbReference type="EMBL" id="CAJGYM010000014">
    <property type="protein sequence ID" value="CAD6190176.1"/>
    <property type="molecule type" value="Genomic_DNA"/>
</dbReference>
<dbReference type="PROSITE" id="PS00125">
    <property type="entry name" value="SER_THR_PHOSPHATASE"/>
    <property type="match status" value="1"/>
</dbReference>
<dbReference type="GO" id="GO:0031143">
    <property type="term" value="C:pseudopodium"/>
    <property type="evidence" value="ECO:0007669"/>
    <property type="project" value="UniProtKB-SubCell"/>
</dbReference>
<comment type="catalytic activity">
    <reaction evidence="13 15">
        <text>O-phospho-L-threonyl-[protein] + H2O = L-threonyl-[protein] + phosphate</text>
        <dbReference type="Rhea" id="RHEA:47004"/>
        <dbReference type="Rhea" id="RHEA-COMP:11060"/>
        <dbReference type="Rhea" id="RHEA-COMP:11605"/>
        <dbReference type="ChEBI" id="CHEBI:15377"/>
        <dbReference type="ChEBI" id="CHEBI:30013"/>
        <dbReference type="ChEBI" id="CHEBI:43474"/>
        <dbReference type="ChEBI" id="CHEBI:61977"/>
        <dbReference type="EC" id="3.1.3.16"/>
    </reaction>
</comment>
<dbReference type="PANTHER" id="PTHR11668:SF300">
    <property type="entry name" value="SERINE_THREONINE-PROTEIN PHOSPHATASE"/>
    <property type="match status" value="1"/>
</dbReference>
<sequence>MDGSLKSARSTIQKTVRSPTPTVPAGPLTALPAATSPVLATDEDGERKDSGPRQMPKLSPSEEFVNRLIPKILACGVPGRNLTQVVTQADISEIVSLVTPIFAKQPCCLEIEPPLKICGDIHGQFGDLLRILDRSGFPPINNYLFLGDYVDRGRHSLEVVLLLFCYKIKYQNSFFLLRGNHECRIINQMYGFYDECLRRYSVELWTDIQSAFALMPLTAIIAQRILCMHGGISPKMTSLKALREIERPLEFPPNPSLAVDILWSDPCTNIKGWQLNTRGVSYVFGADKLKEVVETLNIDLVVRAHQVVQDGYEFFGNRRLVTIFSAPHYCGQFDNNAAIMSVNENLICSFLTLRPMQRVLWWKNKSSRKKT</sequence>
<dbReference type="GO" id="GO:0004722">
    <property type="term" value="F:protein serine/threonine phosphatase activity"/>
    <property type="evidence" value="ECO:0007669"/>
    <property type="project" value="UniProtKB-EC"/>
</dbReference>
<keyword evidence="7" id="KW-0221">Differentiation</keyword>